<feature type="compositionally biased region" description="Basic residues" evidence="1">
    <location>
        <begin position="32"/>
        <end position="49"/>
    </location>
</feature>
<name>A0A2P5FXR4_TREOI</name>
<dbReference type="AlphaFoldDB" id="A0A2P5FXR4"/>
<comment type="caution">
    <text evidence="2">The sequence shown here is derived from an EMBL/GenBank/DDBJ whole genome shotgun (WGS) entry which is preliminary data.</text>
</comment>
<dbReference type="EMBL" id="JXTC01000004">
    <property type="protein sequence ID" value="POO02593.1"/>
    <property type="molecule type" value="Genomic_DNA"/>
</dbReference>
<gene>
    <name evidence="2" type="ORF">TorRG33x02_015770</name>
</gene>
<evidence type="ECO:0000313" key="2">
    <source>
        <dbReference type="EMBL" id="POO02593.1"/>
    </source>
</evidence>
<organism evidence="2 3">
    <name type="scientific">Trema orientale</name>
    <name type="common">Charcoal tree</name>
    <name type="synonym">Celtis orientalis</name>
    <dbReference type="NCBI Taxonomy" id="63057"/>
    <lineage>
        <taxon>Eukaryota</taxon>
        <taxon>Viridiplantae</taxon>
        <taxon>Streptophyta</taxon>
        <taxon>Embryophyta</taxon>
        <taxon>Tracheophyta</taxon>
        <taxon>Spermatophyta</taxon>
        <taxon>Magnoliopsida</taxon>
        <taxon>eudicotyledons</taxon>
        <taxon>Gunneridae</taxon>
        <taxon>Pentapetalae</taxon>
        <taxon>rosids</taxon>
        <taxon>fabids</taxon>
        <taxon>Rosales</taxon>
        <taxon>Cannabaceae</taxon>
        <taxon>Trema</taxon>
    </lineage>
</organism>
<feature type="region of interest" description="Disordered" evidence="1">
    <location>
        <begin position="19"/>
        <end position="49"/>
    </location>
</feature>
<dbReference type="Proteomes" id="UP000237000">
    <property type="component" value="Unassembled WGS sequence"/>
</dbReference>
<accession>A0A2P5FXR4</accession>
<protein>
    <submittedName>
        <fullName evidence="2">Uncharacterized protein</fullName>
    </submittedName>
</protein>
<dbReference type="InParanoid" id="A0A2P5FXR4"/>
<evidence type="ECO:0000256" key="1">
    <source>
        <dbReference type="SAM" id="MobiDB-lite"/>
    </source>
</evidence>
<evidence type="ECO:0000313" key="3">
    <source>
        <dbReference type="Proteomes" id="UP000237000"/>
    </source>
</evidence>
<sequence length="113" mass="12525">MRASEWAVGSIRLSLARLDPSRAPPGPCARGSWHRAPRSRRRAHGRGHVCARPCSARGGPSLLTVTGHRAHRRGHARTGMGTVRTDAAMRARVWAPRARRLGAKYNEFYHVMV</sequence>
<proteinExistence type="predicted"/>
<reference evidence="3" key="1">
    <citation type="submission" date="2016-06" db="EMBL/GenBank/DDBJ databases">
        <title>Parallel loss of symbiosis genes in relatives of nitrogen-fixing non-legume Parasponia.</title>
        <authorList>
            <person name="Van Velzen R."/>
            <person name="Holmer R."/>
            <person name="Bu F."/>
            <person name="Rutten L."/>
            <person name="Van Zeijl A."/>
            <person name="Liu W."/>
            <person name="Santuari L."/>
            <person name="Cao Q."/>
            <person name="Sharma T."/>
            <person name="Shen D."/>
            <person name="Roswanjaya Y."/>
            <person name="Wardhani T."/>
            <person name="Kalhor M.S."/>
            <person name="Jansen J."/>
            <person name="Van den Hoogen J."/>
            <person name="Gungor B."/>
            <person name="Hartog M."/>
            <person name="Hontelez J."/>
            <person name="Verver J."/>
            <person name="Yang W.-C."/>
            <person name="Schijlen E."/>
            <person name="Repin R."/>
            <person name="Schilthuizen M."/>
            <person name="Schranz E."/>
            <person name="Heidstra R."/>
            <person name="Miyata K."/>
            <person name="Fedorova E."/>
            <person name="Kohlen W."/>
            <person name="Bisseling T."/>
            <person name="Smit S."/>
            <person name="Geurts R."/>
        </authorList>
    </citation>
    <scope>NUCLEOTIDE SEQUENCE [LARGE SCALE GENOMIC DNA]</scope>
    <source>
        <strain evidence="3">cv. RG33-2</strain>
    </source>
</reference>
<keyword evidence="3" id="KW-1185">Reference proteome</keyword>